<evidence type="ECO:0000256" key="1">
    <source>
        <dbReference type="SAM" id="Phobius"/>
    </source>
</evidence>
<dbReference type="Proteomes" id="UP000249324">
    <property type="component" value="Unassembled WGS sequence"/>
</dbReference>
<reference evidence="2 4" key="3">
    <citation type="journal article" date="2021" name="BMC Genomics">
        <title>Genome-resolved metagenome and metatranscriptome analyses of thermophilic composting reveal key bacterial players and their metabolic interactions.</title>
        <authorList>
            <person name="Braga L.P.P."/>
            <person name="Pereira R.V."/>
            <person name="Martins L.F."/>
            <person name="Moura L.M.S."/>
            <person name="Sanchez F.B."/>
            <person name="Patane J.S.L."/>
            <person name="da Silva A.M."/>
            <person name="Setubal J.C."/>
        </authorList>
    </citation>
    <scope>NUCLEOTIDE SEQUENCE [LARGE SCALE GENOMIC DNA]</scope>
    <source>
        <strain evidence="2">ZC4RG45</strain>
    </source>
</reference>
<dbReference type="EMBL" id="QGUI02000055">
    <property type="protein sequence ID" value="MFO7191856.1"/>
    <property type="molecule type" value="Genomic_DNA"/>
</dbReference>
<proteinExistence type="predicted"/>
<feature type="transmembrane region" description="Helical" evidence="1">
    <location>
        <begin position="6"/>
        <end position="23"/>
    </location>
</feature>
<dbReference type="EMBL" id="QGUI01000234">
    <property type="protein sequence ID" value="PZM98594.1"/>
    <property type="molecule type" value="Genomic_DNA"/>
</dbReference>
<reference evidence="2" key="4">
    <citation type="submission" date="2023-08" db="EMBL/GenBank/DDBJ databases">
        <authorList>
            <person name="Guima S.E.S."/>
            <person name="Martins L.F."/>
            <person name="Silva A.M."/>
            <person name="Setubal J.C."/>
        </authorList>
    </citation>
    <scope>NUCLEOTIDE SEQUENCE</scope>
    <source>
        <strain evidence="2">ZC4RG45</strain>
    </source>
</reference>
<comment type="caution">
    <text evidence="3">The sequence shown here is derived from an EMBL/GenBank/DDBJ whole genome shotgun (WGS) entry which is preliminary data.</text>
</comment>
<evidence type="ECO:0000313" key="2">
    <source>
        <dbReference type="EMBL" id="MFO7191856.1"/>
    </source>
</evidence>
<accession>A0A2W4JHI8</accession>
<dbReference type="STRING" id="1111738.GCA_000427905_02351"/>
<reference evidence="3" key="1">
    <citation type="submission" date="2018-05" db="EMBL/GenBank/DDBJ databases">
        <authorList>
            <person name="Lanie J.A."/>
            <person name="Ng W.-L."/>
            <person name="Kazmierczak K.M."/>
            <person name="Andrzejewski T.M."/>
            <person name="Davidsen T.M."/>
            <person name="Wayne K.J."/>
            <person name="Tettelin H."/>
            <person name="Glass J.I."/>
            <person name="Rusch D."/>
            <person name="Podicherti R."/>
            <person name="Tsui H.-C.T."/>
            <person name="Winkler M.E."/>
        </authorList>
    </citation>
    <scope>NUCLEOTIDE SEQUENCE</scope>
    <source>
        <strain evidence="3">ZC4RG45</strain>
    </source>
</reference>
<keyword evidence="1" id="KW-1133">Transmembrane helix</keyword>
<gene>
    <name evidence="2" type="ORF">DIU77_006390</name>
    <name evidence="3" type="ORF">DIU77_07570</name>
</gene>
<reference evidence="2" key="2">
    <citation type="submission" date="2018-05" db="EMBL/GenBank/DDBJ databases">
        <authorList>
            <person name="Moura L."/>
            <person name="Setubal J.C."/>
        </authorList>
    </citation>
    <scope>NUCLEOTIDE SEQUENCE</scope>
    <source>
        <strain evidence="2">ZC4RG45</strain>
    </source>
</reference>
<evidence type="ECO:0000313" key="4">
    <source>
        <dbReference type="Proteomes" id="UP000249324"/>
    </source>
</evidence>
<dbReference type="AlphaFoldDB" id="A0A2W4JHI8"/>
<sequence>METILIFAAIPAAICAVIGLLTMRSKLTGRKRYRPGQDWDFPPQWWSAHPGVLPPAPEGLDEFDPDRMTVGGARGSW</sequence>
<keyword evidence="1" id="KW-0812">Transmembrane</keyword>
<name>A0A2W4JHI8_9PSEU</name>
<evidence type="ECO:0000313" key="3">
    <source>
        <dbReference type="EMBL" id="PZM98594.1"/>
    </source>
</evidence>
<organism evidence="3">
    <name type="scientific">Thermocrispum agreste</name>
    <dbReference type="NCBI Taxonomy" id="37925"/>
    <lineage>
        <taxon>Bacteria</taxon>
        <taxon>Bacillati</taxon>
        <taxon>Actinomycetota</taxon>
        <taxon>Actinomycetes</taxon>
        <taxon>Pseudonocardiales</taxon>
        <taxon>Pseudonocardiaceae</taxon>
        <taxon>Thermocrispum</taxon>
    </lineage>
</organism>
<keyword evidence="1" id="KW-0472">Membrane</keyword>
<protein>
    <submittedName>
        <fullName evidence="3">Uncharacterized protein</fullName>
    </submittedName>
</protein>